<organism evidence="2 3">
    <name type="scientific">Apophysomyces ossiformis</name>
    <dbReference type="NCBI Taxonomy" id="679940"/>
    <lineage>
        <taxon>Eukaryota</taxon>
        <taxon>Fungi</taxon>
        <taxon>Fungi incertae sedis</taxon>
        <taxon>Mucoromycota</taxon>
        <taxon>Mucoromycotina</taxon>
        <taxon>Mucoromycetes</taxon>
        <taxon>Mucorales</taxon>
        <taxon>Mucorineae</taxon>
        <taxon>Mucoraceae</taxon>
        <taxon>Apophysomyces</taxon>
    </lineage>
</organism>
<protein>
    <submittedName>
        <fullName evidence="2">Uncharacterized protein</fullName>
    </submittedName>
</protein>
<dbReference type="OrthoDB" id="2285625at2759"/>
<dbReference type="Proteomes" id="UP000605846">
    <property type="component" value="Unassembled WGS sequence"/>
</dbReference>
<comment type="caution">
    <text evidence="2">The sequence shown here is derived from an EMBL/GenBank/DDBJ whole genome shotgun (WGS) entry which is preliminary data.</text>
</comment>
<evidence type="ECO:0000256" key="1">
    <source>
        <dbReference type="SAM" id="MobiDB-lite"/>
    </source>
</evidence>
<feature type="region of interest" description="Disordered" evidence="1">
    <location>
        <begin position="163"/>
        <end position="186"/>
    </location>
</feature>
<accession>A0A8H7BHC7</accession>
<feature type="compositionally biased region" description="Acidic residues" evidence="1">
    <location>
        <begin position="166"/>
        <end position="178"/>
    </location>
</feature>
<dbReference type="AlphaFoldDB" id="A0A8H7BHC7"/>
<gene>
    <name evidence="2" type="ORF">EC973_005497</name>
</gene>
<name>A0A8H7BHC7_9FUNG</name>
<evidence type="ECO:0000313" key="3">
    <source>
        <dbReference type="Proteomes" id="UP000605846"/>
    </source>
</evidence>
<evidence type="ECO:0000313" key="2">
    <source>
        <dbReference type="EMBL" id="KAF7721079.1"/>
    </source>
</evidence>
<dbReference type="EMBL" id="JABAYA010000310">
    <property type="protein sequence ID" value="KAF7721079.1"/>
    <property type="molecule type" value="Genomic_DNA"/>
</dbReference>
<reference evidence="2" key="1">
    <citation type="submission" date="2020-01" db="EMBL/GenBank/DDBJ databases">
        <title>Genome Sequencing of Three Apophysomyces-Like Fungal Strains Confirms a Novel Fungal Genus in the Mucoromycota with divergent Burkholderia-like Endosymbiotic Bacteria.</title>
        <authorList>
            <person name="Stajich J.E."/>
            <person name="Macias A.M."/>
            <person name="Carter-House D."/>
            <person name="Lovett B."/>
            <person name="Kasson L.R."/>
            <person name="Berry K."/>
            <person name="Grigoriev I."/>
            <person name="Chang Y."/>
            <person name="Spatafora J."/>
            <person name="Kasson M.T."/>
        </authorList>
    </citation>
    <scope>NUCLEOTIDE SEQUENCE</scope>
    <source>
        <strain evidence="2">NRRL A-21654</strain>
    </source>
</reference>
<sequence>MKVTREIHLLIYEHIDSWSQRLQYASTCRTLYKLFSNTTTVLPWTAGPEEIYLNCALPAATASNLTLDLGNATVSKEMTSKIREFLERFVNVEYLNLVNADIPLKSVHRLSAAILSTKSRVIIKIPYCNRTKWLDGITTRRRKYPNEVKFMFTYDDPQGYTFENMSSDEQDSSEEEDNYSQLCHTSPSSSSIRGLLKRPYHDCWETPPSVRRRVDEFKVHEKIAAIESAIARVRNHKIHTLITLPKALDGLVDRQTAYRHLKNEQCPDNCVVGVTSANPNLEVDRCVQETAPRFVESVLIGKTSWVLITHLDAFVQNSYVDSCAWRQRQQPSSVPRGKLVDKNEHRTTWKELVIQWGSFEILAIAGYFGERGNDRKHAFVGSALDKSAGEILGRDTDFDVFVPVNTVPSIRSVRFLRDYSKADSGKEWSFESRRFAETVLRACHPLAYDQHPTRQRSTVATTASLASALLRVTANRKYDRQDRQKFLDVLFKTKDIRDILASGVTVEDDLALVRDRLQHQNPKSRILSLLNLMITIDEQLLSPATEVGLVSFSHRHQDELLSVYKAHLATSIRKANIGTRNSARI</sequence>
<keyword evidence="3" id="KW-1185">Reference proteome</keyword>
<proteinExistence type="predicted"/>